<dbReference type="EMBL" id="RYFG02000118">
    <property type="protein sequence ID" value="TRW90353.1"/>
    <property type="molecule type" value="Genomic_DNA"/>
</dbReference>
<name>A0ABY3C5P4_9GAMM</name>
<dbReference type="CDD" id="cd14844">
    <property type="entry name" value="Zn-DD-carboxypeptidase_like"/>
    <property type="match status" value="1"/>
</dbReference>
<keyword evidence="7" id="KW-0862">Zinc</keyword>
<evidence type="ECO:0000256" key="5">
    <source>
        <dbReference type="ARBA" id="ARBA00022729"/>
    </source>
</evidence>
<organism evidence="12 13">
    <name type="scientific">Candidatus Methylobacter oryzae</name>
    <dbReference type="NCBI Taxonomy" id="2497749"/>
    <lineage>
        <taxon>Bacteria</taxon>
        <taxon>Pseudomonadati</taxon>
        <taxon>Pseudomonadota</taxon>
        <taxon>Gammaproteobacteria</taxon>
        <taxon>Methylococcales</taxon>
        <taxon>Methylococcaceae</taxon>
        <taxon>Methylobacter</taxon>
    </lineage>
</organism>
<gene>
    <name evidence="12" type="ORF">EKO24_019180</name>
</gene>
<dbReference type="InterPro" id="IPR010275">
    <property type="entry name" value="MepK"/>
</dbReference>
<comment type="pathway">
    <text evidence="2">Cell wall biogenesis; cell wall polysaccharide biosynthesis.</text>
</comment>
<dbReference type="PROSITE" id="PS51318">
    <property type="entry name" value="TAT"/>
    <property type="match status" value="1"/>
</dbReference>
<evidence type="ECO:0000256" key="6">
    <source>
        <dbReference type="ARBA" id="ARBA00022801"/>
    </source>
</evidence>
<keyword evidence="8" id="KW-0482">Metalloprotease</keyword>
<evidence type="ECO:0000256" key="10">
    <source>
        <dbReference type="ARBA" id="ARBA00093448"/>
    </source>
</evidence>
<keyword evidence="9" id="KW-0961">Cell wall biogenesis/degradation</keyword>
<dbReference type="SUPFAM" id="SSF55166">
    <property type="entry name" value="Hedgehog/DD-peptidase"/>
    <property type="match status" value="1"/>
</dbReference>
<evidence type="ECO:0000256" key="8">
    <source>
        <dbReference type="ARBA" id="ARBA00023049"/>
    </source>
</evidence>
<dbReference type="Gene3D" id="3.30.1380.10">
    <property type="match status" value="1"/>
</dbReference>
<evidence type="ECO:0000256" key="1">
    <source>
        <dbReference type="ARBA" id="ARBA00001947"/>
    </source>
</evidence>
<dbReference type="Proteomes" id="UP000733744">
    <property type="component" value="Unassembled WGS sequence"/>
</dbReference>
<evidence type="ECO:0000313" key="13">
    <source>
        <dbReference type="Proteomes" id="UP000733744"/>
    </source>
</evidence>
<protein>
    <recommendedName>
        <fullName evidence="11">Murein endopeptidase K</fullName>
    </recommendedName>
</protein>
<keyword evidence="4" id="KW-0479">Metal-binding</keyword>
<dbReference type="PANTHER" id="PTHR37425">
    <property type="match status" value="1"/>
</dbReference>
<reference evidence="12 13" key="1">
    <citation type="journal article" date="2019" name="Antonie Van Leeuwenhoek">
        <title>Description of 'Ca. Methylobacter oryzae' KRF1, a novel species from the environmentally important Methylobacter clade 2.</title>
        <authorList>
            <person name="Khatri K."/>
            <person name="Mohite J.A."/>
            <person name="Pandit P.S."/>
            <person name="Bahulikar R."/>
            <person name="Rahalkar M.C."/>
        </authorList>
    </citation>
    <scope>NUCLEOTIDE SEQUENCE [LARGE SCALE GENOMIC DNA]</scope>
    <source>
        <strain evidence="12 13">KRF1</strain>
    </source>
</reference>
<dbReference type="Pfam" id="PF05951">
    <property type="entry name" value="Peptidase_M15_2"/>
    <property type="match status" value="1"/>
</dbReference>
<evidence type="ECO:0000256" key="2">
    <source>
        <dbReference type="ARBA" id="ARBA00004776"/>
    </source>
</evidence>
<dbReference type="RefSeq" id="WP_127028429.1">
    <property type="nucleotide sequence ID" value="NZ_RYFG02000118.1"/>
</dbReference>
<evidence type="ECO:0000256" key="11">
    <source>
        <dbReference type="ARBA" id="ARBA00093666"/>
    </source>
</evidence>
<proteinExistence type="inferred from homology"/>
<comment type="caution">
    <text evidence="12">The sequence shown here is derived from an EMBL/GenBank/DDBJ whole genome shotgun (WGS) entry which is preliminary data.</text>
</comment>
<dbReference type="InterPro" id="IPR006311">
    <property type="entry name" value="TAT_signal"/>
</dbReference>
<keyword evidence="5" id="KW-0732">Signal</keyword>
<evidence type="ECO:0000256" key="4">
    <source>
        <dbReference type="ARBA" id="ARBA00022723"/>
    </source>
</evidence>
<evidence type="ECO:0000256" key="3">
    <source>
        <dbReference type="ARBA" id="ARBA00022670"/>
    </source>
</evidence>
<evidence type="ECO:0000256" key="9">
    <source>
        <dbReference type="ARBA" id="ARBA00023316"/>
    </source>
</evidence>
<comment type="cofactor">
    <cofactor evidence="1">
        <name>Zn(2+)</name>
        <dbReference type="ChEBI" id="CHEBI:29105"/>
    </cofactor>
</comment>
<evidence type="ECO:0000313" key="12">
    <source>
        <dbReference type="EMBL" id="TRW90353.1"/>
    </source>
</evidence>
<dbReference type="InterPro" id="IPR009045">
    <property type="entry name" value="Zn_M74/Hedgehog-like"/>
</dbReference>
<keyword evidence="3" id="KW-0645">Protease</keyword>
<keyword evidence="13" id="KW-1185">Reference proteome</keyword>
<evidence type="ECO:0000256" key="7">
    <source>
        <dbReference type="ARBA" id="ARBA00022833"/>
    </source>
</evidence>
<keyword evidence="6" id="KW-0378">Hydrolase</keyword>
<comment type="similarity">
    <text evidence="10">Belongs to the peptidase M15 family.</text>
</comment>
<accession>A0ABY3C5P4</accession>
<sequence length="237" mass="26801">MNESDIISSRRKFLKKMAYGSLLMAGGVGVANAKVKHIASHTVLAPHSAKHHQTHVHDVIHHRQHQHLAAYEPSSRTNVRSVLNRNSPSHKMLAFHNTHTGDQLALTYFEQGRYIKDALHEINHLFRDYHDGTVHPIDPALLDQLYDLKHTLEVRKPFHIVSGYRSPATNADLRKHSDGVAKNSLHMEGRAIDIRIEGLDTRRIRDAALAMQRGGVGYYERSDFVHLDTGSVRTWAG</sequence>
<dbReference type="PANTHER" id="PTHR37425:SF1">
    <property type="entry name" value="OUTER MEMBRANE PROTEIN"/>
    <property type="match status" value="1"/>
</dbReference>